<name>A0A382BTF8_9ZZZZ</name>
<keyword evidence="4 5" id="KW-0472">Membrane</keyword>
<dbReference type="GO" id="GO:0055085">
    <property type="term" value="P:transmembrane transport"/>
    <property type="evidence" value="ECO:0007669"/>
    <property type="project" value="InterPro"/>
</dbReference>
<accession>A0A382BTF8</accession>
<evidence type="ECO:0000256" key="1">
    <source>
        <dbReference type="ARBA" id="ARBA00004141"/>
    </source>
</evidence>
<dbReference type="InterPro" id="IPR035906">
    <property type="entry name" value="MetI-like_sf"/>
</dbReference>
<dbReference type="CDD" id="cd06261">
    <property type="entry name" value="TM_PBP2"/>
    <property type="match status" value="1"/>
</dbReference>
<evidence type="ECO:0000256" key="5">
    <source>
        <dbReference type="SAM" id="Phobius"/>
    </source>
</evidence>
<comment type="subcellular location">
    <subcellularLocation>
        <location evidence="1">Membrane</location>
        <topology evidence="1">Multi-pass membrane protein</topology>
    </subcellularLocation>
</comment>
<evidence type="ECO:0000259" key="6">
    <source>
        <dbReference type="PROSITE" id="PS50928"/>
    </source>
</evidence>
<organism evidence="7">
    <name type="scientific">marine metagenome</name>
    <dbReference type="NCBI Taxonomy" id="408172"/>
    <lineage>
        <taxon>unclassified sequences</taxon>
        <taxon>metagenomes</taxon>
        <taxon>ecological metagenomes</taxon>
    </lineage>
</organism>
<gene>
    <name evidence="7" type="ORF">METZ01_LOCUS169576</name>
</gene>
<evidence type="ECO:0000256" key="4">
    <source>
        <dbReference type="ARBA" id="ARBA00023136"/>
    </source>
</evidence>
<dbReference type="EMBL" id="UINC01031143">
    <property type="protein sequence ID" value="SVB16722.1"/>
    <property type="molecule type" value="Genomic_DNA"/>
</dbReference>
<dbReference type="PANTHER" id="PTHR43759">
    <property type="entry name" value="TREHALOSE TRANSPORT SYSTEM PERMEASE PROTEIN SUGA"/>
    <property type="match status" value="1"/>
</dbReference>
<dbReference type="Gene3D" id="1.10.3720.10">
    <property type="entry name" value="MetI-like"/>
    <property type="match status" value="1"/>
</dbReference>
<dbReference type="GO" id="GO:0016020">
    <property type="term" value="C:membrane"/>
    <property type="evidence" value="ECO:0007669"/>
    <property type="project" value="UniProtKB-SubCell"/>
</dbReference>
<feature type="transmembrane region" description="Helical" evidence="5">
    <location>
        <begin position="66"/>
        <end position="90"/>
    </location>
</feature>
<protein>
    <recommendedName>
        <fullName evidence="6">ABC transmembrane type-1 domain-containing protein</fullName>
    </recommendedName>
</protein>
<keyword evidence="3 5" id="KW-1133">Transmembrane helix</keyword>
<dbReference type="InterPro" id="IPR052730">
    <property type="entry name" value="Sugar_ABC_transporter"/>
</dbReference>
<feature type="transmembrane region" description="Helical" evidence="5">
    <location>
        <begin position="264"/>
        <end position="282"/>
    </location>
</feature>
<dbReference type="PANTHER" id="PTHR43759:SF1">
    <property type="entry name" value="GLUCOSE IMPORT SYSTEM PERMEASE PROTEIN GLCT"/>
    <property type="match status" value="1"/>
</dbReference>
<sequence length="287" mass="32197">MISKSKDKIAYLLLSPALLLMLISGVIPMSMILYFSVHDSFFGNNFFWVGMYWFQQVLSSSDFYGAFFRSLGFSALIISIEIPLGIYIALRLPKKGFLSNLYIVLISLPLLMPSIVVGHIWKFLTLPGIGLISSSVDFLGVIYDMNNPIIVWITLALMDCWHWTSLVILLCFAGLKNIPEAYYQAALVDGAKGWLVFKYVQLPKLKLVLLIAILLRFMDSLIIYTEAYILTRGGPGVSTTFLSHELVQTATIQFDLGEGGAMSVIYSLVVLCVSWVFFSLIVRKNNE</sequence>
<dbReference type="PROSITE" id="PS50928">
    <property type="entry name" value="ABC_TM1"/>
    <property type="match status" value="1"/>
</dbReference>
<feature type="transmembrane region" description="Helical" evidence="5">
    <location>
        <begin position="97"/>
        <end position="117"/>
    </location>
</feature>
<evidence type="ECO:0000256" key="3">
    <source>
        <dbReference type="ARBA" id="ARBA00022989"/>
    </source>
</evidence>
<evidence type="ECO:0000256" key="2">
    <source>
        <dbReference type="ARBA" id="ARBA00022692"/>
    </source>
</evidence>
<reference evidence="7" key="1">
    <citation type="submission" date="2018-05" db="EMBL/GenBank/DDBJ databases">
        <authorList>
            <person name="Lanie J.A."/>
            <person name="Ng W.-L."/>
            <person name="Kazmierczak K.M."/>
            <person name="Andrzejewski T.M."/>
            <person name="Davidsen T.M."/>
            <person name="Wayne K.J."/>
            <person name="Tettelin H."/>
            <person name="Glass J.I."/>
            <person name="Rusch D."/>
            <person name="Podicherti R."/>
            <person name="Tsui H.-C.T."/>
            <person name="Winkler M.E."/>
        </authorList>
    </citation>
    <scope>NUCLEOTIDE SEQUENCE</scope>
</reference>
<dbReference type="AlphaFoldDB" id="A0A382BTF8"/>
<dbReference type="InterPro" id="IPR000515">
    <property type="entry name" value="MetI-like"/>
</dbReference>
<dbReference type="SUPFAM" id="SSF161098">
    <property type="entry name" value="MetI-like"/>
    <property type="match status" value="1"/>
</dbReference>
<keyword evidence="2 5" id="KW-0812">Transmembrane</keyword>
<dbReference type="Pfam" id="PF00528">
    <property type="entry name" value="BPD_transp_1"/>
    <property type="match status" value="1"/>
</dbReference>
<evidence type="ECO:0000313" key="7">
    <source>
        <dbReference type="EMBL" id="SVB16722.1"/>
    </source>
</evidence>
<feature type="domain" description="ABC transmembrane type-1" evidence="6">
    <location>
        <begin position="67"/>
        <end position="277"/>
    </location>
</feature>
<feature type="transmembrane region" description="Helical" evidence="5">
    <location>
        <begin position="150"/>
        <end position="175"/>
    </location>
</feature>
<feature type="transmembrane region" description="Helical" evidence="5">
    <location>
        <begin position="12"/>
        <end position="37"/>
    </location>
</feature>
<feature type="transmembrane region" description="Helical" evidence="5">
    <location>
        <begin position="207"/>
        <end position="230"/>
    </location>
</feature>
<proteinExistence type="predicted"/>